<proteinExistence type="predicted"/>
<evidence type="ECO:0000313" key="2">
    <source>
        <dbReference type="EMBL" id="NHB76688.1"/>
    </source>
</evidence>
<evidence type="ECO:0000256" key="1">
    <source>
        <dbReference type="SAM" id="SignalP"/>
    </source>
</evidence>
<keyword evidence="1" id="KW-0732">Signal</keyword>
<gene>
    <name evidence="2" type="ORF">G8O29_08020</name>
</gene>
<feature type="chain" id="PRO_5047268377" description="MORN repeat protein" evidence="1">
    <location>
        <begin position="20"/>
        <end position="134"/>
    </location>
</feature>
<name>A0ABX0G5Z3_9RHOB</name>
<comment type="caution">
    <text evidence="2">The sequence shown here is derived from an EMBL/GenBank/DDBJ whole genome shotgun (WGS) entry which is preliminary data.</text>
</comment>
<accession>A0ABX0G5Z3</accession>
<dbReference type="RefSeq" id="WP_166402734.1">
    <property type="nucleotide sequence ID" value="NZ_JAANHS010000005.1"/>
</dbReference>
<dbReference type="EMBL" id="JAANHS010000005">
    <property type="protein sequence ID" value="NHB76688.1"/>
    <property type="molecule type" value="Genomic_DNA"/>
</dbReference>
<evidence type="ECO:0008006" key="4">
    <source>
        <dbReference type="Google" id="ProtNLM"/>
    </source>
</evidence>
<evidence type="ECO:0000313" key="3">
    <source>
        <dbReference type="Proteomes" id="UP001515660"/>
    </source>
</evidence>
<sequence>MLRPTLRLALLLSCAAASAAAETRMSAEEFDAFATGRTLDFANEGGIFGTEEYLPGRRVRWAGSDGQCLEGSWHEWSGHICFVYDGDPFRHCWTLWRDGEAVTARSFDDRPGDAPRRVTVATAPLSCRGPDVGV</sequence>
<feature type="signal peptide" evidence="1">
    <location>
        <begin position="1"/>
        <end position="19"/>
    </location>
</feature>
<reference evidence="2 3" key="1">
    <citation type="journal article" date="2022" name="Microorganisms">
        <title>Genome Sequence and Characterization of a Xanthorhodopsin-Containing, Aerobic Anoxygenic Phototrophic Rhodobacter Species, Isolated from Mesophilic Conditions at Yellowstone National Park.</title>
        <authorList>
            <person name="Kyndt J.A."/>
            <person name="Robertson S."/>
            <person name="Shoffstall I.B."/>
            <person name="Ramaley R.F."/>
            <person name="Meyer T.E."/>
        </authorList>
    </citation>
    <scope>NUCLEOTIDE SEQUENCE [LARGE SCALE GENOMIC DNA]</scope>
    <source>
        <strain evidence="2 3">M37P</strain>
    </source>
</reference>
<protein>
    <recommendedName>
        <fullName evidence="4">MORN repeat protein</fullName>
    </recommendedName>
</protein>
<dbReference type="Proteomes" id="UP001515660">
    <property type="component" value="Unassembled WGS sequence"/>
</dbReference>
<organism evidence="2 3">
    <name type="scientific">Rhodobacter calidifons</name>
    <dbReference type="NCBI Taxonomy" id="2715277"/>
    <lineage>
        <taxon>Bacteria</taxon>
        <taxon>Pseudomonadati</taxon>
        <taxon>Pseudomonadota</taxon>
        <taxon>Alphaproteobacteria</taxon>
        <taxon>Rhodobacterales</taxon>
        <taxon>Rhodobacter group</taxon>
        <taxon>Rhodobacter</taxon>
    </lineage>
</organism>
<keyword evidence="3" id="KW-1185">Reference proteome</keyword>